<protein>
    <recommendedName>
        <fullName evidence="1">FAD-binding domain-containing protein</fullName>
    </recommendedName>
</protein>
<evidence type="ECO:0000313" key="3">
    <source>
        <dbReference type="Proteomes" id="UP000077339"/>
    </source>
</evidence>
<dbReference type="Gene3D" id="3.50.50.60">
    <property type="entry name" value="FAD/NAD(P)-binding domain"/>
    <property type="match status" value="1"/>
</dbReference>
<organism evidence="2 3">
    <name type="scientific">Kosmotoga arenicorallina S304</name>
    <dbReference type="NCBI Taxonomy" id="1453497"/>
    <lineage>
        <taxon>Bacteria</taxon>
        <taxon>Thermotogati</taxon>
        <taxon>Thermotogota</taxon>
        <taxon>Thermotogae</taxon>
        <taxon>Kosmotogales</taxon>
        <taxon>Kosmotogaceae</taxon>
        <taxon>Kosmotoga</taxon>
    </lineage>
</organism>
<dbReference type="InterPro" id="IPR050407">
    <property type="entry name" value="Geranylgeranyl_reductase"/>
</dbReference>
<dbReference type="PATRIC" id="fig|1453497.3.peg.528"/>
<name>A0A176K354_9BACT</name>
<dbReference type="RefSeq" id="WP_068345319.1">
    <property type="nucleotide sequence ID" value="NZ_JFHK01000002.1"/>
</dbReference>
<dbReference type="InterPro" id="IPR002938">
    <property type="entry name" value="FAD-bd"/>
</dbReference>
<evidence type="ECO:0000259" key="1">
    <source>
        <dbReference type="Pfam" id="PF01494"/>
    </source>
</evidence>
<dbReference type="OrthoDB" id="9806565at2"/>
<dbReference type="GO" id="GO:0071949">
    <property type="term" value="F:FAD binding"/>
    <property type="evidence" value="ECO:0007669"/>
    <property type="project" value="InterPro"/>
</dbReference>
<comment type="caution">
    <text evidence="2">The sequence shown here is derived from an EMBL/GenBank/DDBJ whole genome shotgun (WGS) entry which is preliminary data.</text>
</comment>
<dbReference type="PANTHER" id="PTHR42685">
    <property type="entry name" value="GERANYLGERANYL DIPHOSPHATE REDUCTASE"/>
    <property type="match status" value="1"/>
</dbReference>
<dbReference type="PRINTS" id="PR00411">
    <property type="entry name" value="PNDRDTASEI"/>
</dbReference>
<dbReference type="SUPFAM" id="SSF51905">
    <property type="entry name" value="FAD/NAD(P)-binding domain"/>
    <property type="match status" value="1"/>
</dbReference>
<sequence>MQVERYDVIVIGAGPAGCAASKILSENGARVLLIDKFGYDKDKGCGGGLTPKALRLLKKIFPRTRVEANPVRKLAVNYGKNGQTKKVCSLLFKNPIFYITTRSILDGELLKAAIESGLEFKKERAIAVEKSSEFFKVKTDNTEFHADYVLIAAGVFGLSLLTDKFHQKYSSIVHFKAKKLSNAASLTFFENGYVWYFPGVEKASIGSGVYSEGKQSFYKSMDNLKSTRYEIPENIDYRVTPIPDFSLDFIYKANELMDGCLLIGDSAGLVDSWTGEGISYALYSGMVAAKSIIKYRNSGLNKKYLRELQPILENLVMAVGLRNSFLRNFPEKVQLIKDKKFARLLFSYVSIFSKSIFGLGLKSYFIPGAKVRIESFKNEDGWS</sequence>
<dbReference type="InterPro" id="IPR036188">
    <property type="entry name" value="FAD/NAD-bd_sf"/>
</dbReference>
<dbReference type="EMBL" id="JFHK01000002">
    <property type="protein sequence ID" value="OAA31745.1"/>
    <property type="molecule type" value="Genomic_DNA"/>
</dbReference>
<keyword evidence="3" id="KW-1185">Reference proteome</keyword>
<reference evidence="2 3" key="1">
    <citation type="submission" date="2014-02" db="EMBL/GenBank/DDBJ databases">
        <title>Kosmotoga genome sequencing.</title>
        <authorList>
            <person name="Pollo S.M."/>
            <person name="Charchuk R."/>
            <person name="Nesbo C.L."/>
        </authorList>
    </citation>
    <scope>NUCLEOTIDE SEQUENCE [LARGE SCALE GENOMIC DNA]</scope>
    <source>
        <strain evidence="2 3">S304</strain>
    </source>
</reference>
<dbReference type="AlphaFoldDB" id="A0A176K354"/>
<dbReference type="STRING" id="1453497.AT15_02660"/>
<accession>A0A176K354</accession>
<dbReference type="Proteomes" id="UP000077339">
    <property type="component" value="Unassembled WGS sequence"/>
</dbReference>
<gene>
    <name evidence="2" type="ORF">AT15_02660</name>
</gene>
<evidence type="ECO:0000313" key="2">
    <source>
        <dbReference type="EMBL" id="OAA31745.1"/>
    </source>
</evidence>
<proteinExistence type="predicted"/>
<feature type="domain" description="FAD-binding" evidence="1">
    <location>
        <begin position="6"/>
        <end position="158"/>
    </location>
</feature>
<dbReference type="Pfam" id="PF01494">
    <property type="entry name" value="FAD_binding_3"/>
    <property type="match status" value="1"/>
</dbReference>
<dbReference type="PANTHER" id="PTHR42685:SF22">
    <property type="entry name" value="CONDITIONED MEDIUM FACTOR RECEPTOR 1"/>
    <property type="match status" value="1"/>
</dbReference>